<sequence length="380" mass="42422">MLWQKVTVSLMIVGLVFLLGASNCTATSPPLSQKELEKAVKEIFNARARAIVTGADPAPVLASYDTATKLGQWARAHEEHKLNFIQSWARKRGVRIIEAKPEIRIPWSQINGERAELVVHHTLQLVYVYPDTPVVNRFGIGTRHWMELAKKNGRWLIQKDFYTDGLGDDTLVPVPTPADGAACPGQPVNSSSSQNRSRGIYDREGAARYAGKYAGLAWGAGNNHKYNPRYRDLNGNGGDCTNFVSQCLGDREGGKLPMDGTWYYRYEQGGGSGSRAWVQTEAFASWLLYSGRARLLARGTFPELNQPTSKFPRGAVRELQKGDVIGYEEKGNIEHFAIVVGTDSHGYPLVNAHTVDRYHCPWDMGWDKKTVFHLFRINEV</sequence>
<protein>
    <submittedName>
        <fullName evidence="3">Putative amidase domain-containing protein</fullName>
    </submittedName>
</protein>
<evidence type="ECO:0000313" key="4">
    <source>
        <dbReference type="Proteomes" id="UP000184196"/>
    </source>
</evidence>
<dbReference type="Pfam" id="PF12671">
    <property type="entry name" value="Amidase_6"/>
    <property type="match status" value="1"/>
</dbReference>
<gene>
    <name evidence="3" type="ORF">SAMN02745218_02102</name>
</gene>
<organism evidence="3 4">
    <name type="scientific">Desulfofundulus australicus DSM 11792</name>
    <dbReference type="NCBI Taxonomy" id="1121425"/>
    <lineage>
        <taxon>Bacteria</taxon>
        <taxon>Bacillati</taxon>
        <taxon>Bacillota</taxon>
        <taxon>Clostridia</taxon>
        <taxon>Eubacteriales</taxon>
        <taxon>Peptococcaceae</taxon>
        <taxon>Desulfofundulus</taxon>
    </lineage>
</organism>
<dbReference type="RefSeq" id="WP_073165985.1">
    <property type="nucleotide sequence ID" value="NZ_FQUW01000026.1"/>
</dbReference>
<dbReference type="PANTHER" id="PTHR40032">
    <property type="entry name" value="EXPORTED PROTEIN-RELATED"/>
    <property type="match status" value="1"/>
</dbReference>
<reference evidence="4" key="1">
    <citation type="submission" date="2016-11" db="EMBL/GenBank/DDBJ databases">
        <authorList>
            <person name="Varghese N."/>
            <person name="Submissions S."/>
        </authorList>
    </citation>
    <scope>NUCLEOTIDE SEQUENCE [LARGE SCALE GENOMIC DNA]</scope>
    <source>
        <strain evidence="4">DSM 11792</strain>
    </source>
</reference>
<dbReference type="PANTHER" id="PTHR40032:SF1">
    <property type="entry name" value="EXPORTED PROTEIN"/>
    <property type="match status" value="1"/>
</dbReference>
<dbReference type="InterPro" id="IPR024301">
    <property type="entry name" value="Amidase_6"/>
</dbReference>
<proteinExistence type="predicted"/>
<feature type="domain" description="Putative amidase" evidence="2">
    <location>
        <begin position="201"/>
        <end position="371"/>
    </location>
</feature>
<dbReference type="OrthoDB" id="2194542at2"/>
<evidence type="ECO:0000259" key="2">
    <source>
        <dbReference type="Pfam" id="PF12671"/>
    </source>
</evidence>
<evidence type="ECO:0000313" key="3">
    <source>
        <dbReference type="EMBL" id="SHF38190.1"/>
    </source>
</evidence>
<feature type="signal peptide" evidence="1">
    <location>
        <begin position="1"/>
        <end position="26"/>
    </location>
</feature>
<dbReference type="Gene3D" id="3.90.1720.10">
    <property type="entry name" value="endopeptidase domain like (from Nostoc punctiforme)"/>
    <property type="match status" value="1"/>
</dbReference>
<evidence type="ECO:0000256" key="1">
    <source>
        <dbReference type="SAM" id="SignalP"/>
    </source>
</evidence>
<dbReference type="AlphaFoldDB" id="A0A1M5B6Y8"/>
<accession>A0A1M5B6Y8</accession>
<feature type="chain" id="PRO_5012160497" evidence="1">
    <location>
        <begin position="27"/>
        <end position="380"/>
    </location>
</feature>
<dbReference type="Proteomes" id="UP000184196">
    <property type="component" value="Unassembled WGS sequence"/>
</dbReference>
<keyword evidence="1" id="KW-0732">Signal</keyword>
<dbReference type="EMBL" id="FQUW01000026">
    <property type="protein sequence ID" value="SHF38190.1"/>
    <property type="molecule type" value="Genomic_DNA"/>
</dbReference>
<name>A0A1M5B6Y8_9FIRM</name>
<keyword evidence="4" id="KW-1185">Reference proteome</keyword>